<feature type="transmembrane region" description="Helical" evidence="6">
    <location>
        <begin position="64"/>
        <end position="86"/>
    </location>
</feature>
<dbReference type="PANTHER" id="PTHR21716:SF62">
    <property type="entry name" value="TRANSPORT PROTEIN YDBI-RELATED"/>
    <property type="match status" value="1"/>
</dbReference>
<evidence type="ECO:0000256" key="5">
    <source>
        <dbReference type="ARBA" id="ARBA00023136"/>
    </source>
</evidence>
<keyword evidence="3 6" id="KW-0812">Transmembrane</keyword>
<dbReference type="EMBL" id="BAABEO010000026">
    <property type="protein sequence ID" value="GAA3699357.1"/>
    <property type="molecule type" value="Genomic_DNA"/>
</dbReference>
<dbReference type="Pfam" id="PF01594">
    <property type="entry name" value="AI-2E_transport"/>
    <property type="match status" value="1"/>
</dbReference>
<evidence type="ECO:0000313" key="7">
    <source>
        <dbReference type="EMBL" id="GAA3699357.1"/>
    </source>
</evidence>
<keyword evidence="5 6" id="KW-0472">Membrane</keyword>
<feature type="transmembrane region" description="Helical" evidence="6">
    <location>
        <begin position="237"/>
        <end position="260"/>
    </location>
</feature>
<gene>
    <name evidence="7" type="ORF">GCM10023081_40280</name>
</gene>
<evidence type="ECO:0000256" key="4">
    <source>
        <dbReference type="ARBA" id="ARBA00022989"/>
    </source>
</evidence>
<accession>A0ABP7D1A4</accession>
<feature type="transmembrane region" description="Helical" evidence="6">
    <location>
        <begin position="151"/>
        <end position="173"/>
    </location>
</feature>
<dbReference type="Proteomes" id="UP001500752">
    <property type="component" value="Unassembled WGS sequence"/>
</dbReference>
<keyword evidence="8" id="KW-1185">Reference proteome</keyword>
<dbReference type="InterPro" id="IPR002549">
    <property type="entry name" value="AI-2E-like"/>
</dbReference>
<sequence>MRTAPAWPLSTGFTMAAGALLAIALALAMLSISTVLMSIALAAFLALSMDPAVRAVSRRGVSHFWSVAIVAGAFLAVVAAILAFIVPATARQFSYLVQNAPEAVENLPNSAWLSSVEQATGLDVSAVLLQALESVTTPESMLAISGGVLRAGVSVVGAVSSAFIVVVLTLYFVSSLGAIKRAAAALVPAYRRARFSAVLEEITTSVGGAVAGGVTLSMINAAVVFVLQLLIGSSVPVLMALAAFFITLVPMIGSVIFLVVGTVGALFIGPTAALVFAITYFVYIQIEAYQITPKVMGHAVDVPGVLIIIGAMTGAALLGLMGALLAIPVTASILIIIRQITVPRRDAQVHPPPK</sequence>
<feature type="transmembrane region" description="Helical" evidence="6">
    <location>
        <begin position="209"/>
        <end position="231"/>
    </location>
</feature>
<reference evidence="8" key="1">
    <citation type="journal article" date="2019" name="Int. J. Syst. Evol. Microbiol.">
        <title>The Global Catalogue of Microorganisms (GCM) 10K type strain sequencing project: providing services to taxonomists for standard genome sequencing and annotation.</title>
        <authorList>
            <consortium name="The Broad Institute Genomics Platform"/>
            <consortium name="The Broad Institute Genome Sequencing Center for Infectious Disease"/>
            <person name="Wu L."/>
            <person name="Ma J."/>
        </authorList>
    </citation>
    <scope>NUCLEOTIDE SEQUENCE [LARGE SCALE GENOMIC DNA]</scope>
    <source>
        <strain evidence="8">JCM 30742</strain>
    </source>
</reference>
<protein>
    <submittedName>
        <fullName evidence="7">AI-2E family transporter</fullName>
    </submittedName>
</protein>
<evidence type="ECO:0000256" key="3">
    <source>
        <dbReference type="ARBA" id="ARBA00022692"/>
    </source>
</evidence>
<keyword evidence="4 6" id="KW-1133">Transmembrane helix</keyword>
<proteinExistence type="inferred from homology"/>
<name>A0ABP7D1A4_9MICC</name>
<feature type="transmembrane region" description="Helical" evidence="6">
    <location>
        <begin position="306"/>
        <end position="337"/>
    </location>
</feature>
<organism evidence="7 8">
    <name type="scientific">Arthrobacter ginkgonis</name>
    <dbReference type="NCBI Taxonomy" id="1630594"/>
    <lineage>
        <taxon>Bacteria</taxon>
        <taxon>Bacillati</taxon>
        <taxon>Actinomycetota</taxon>
        <taxon>Actinomycetes</taxon>
        <taxon>Micrococcales</taxon>
        <taxon>Micrococcaceae</taxon>
        <taxon>Arthrobacter</taxon>
    </lineage>
</organism>
<feature type="transmembrane region" description="Helical" evidence="6">
    <location>
        <begin position="20"/>
        <end position="44"/>
    </location>
</feature>
<comment type="subcellular location">
    <subcellularLocation>
        <location evidence="1">Membrane</location>
        <topology evidence="1">Multi-pass membrane protein</topology>
    </subcellularLocation>
</comment>
<evidence type="ECO:0000256" key="2">
    <source>
        <dbReference type="ARBA" id="ARBA00009773"/>
    </source>
</evidence>
<evidence type="ECO:0000313" key="8">
    <source>
        <dbReference type="Proteomes" id="UP001500752"/>
    </source>
</evidence>
<comment type="caution">
    <text evidence="7">The sequence shown here is derived from an EMBL/GenBank/DDBJ whole genome shotgun (WGS) entry which is preliminary data.</text>
</comment>
<feature type="transmembrane region" description="Helical" evidence="6">
    <location>
        <begin position="267"/>
        <end position="286"/>
    </location>
</feature>
<evidence type="ECO:0000256" key="1">
    <source>
        <dbReference type="ARBA" id="ARBA00004141"/>
    </source>
</evidence>
<comment type="similarity">
    <text evidence="2">Belongs to the autoinducer-2 exporter (AI-2E) (TC 2.A.86) family.</text>
</comment>
<evidence type="ECO:0000256" key="6">
    <source>
        <dbReference type="SAM" id="Phobius"/>
    </source>
</evidence>
<dbReference type="PANTHER" id="PTHR21716">
    <property type="entry name" value="TRANSMEMBRANE PROTEIN"/>
    <property type="match status" value="1"/>
</dbReference>